<dbReference type="EMBL" id="UGTZ01000001">
    <property type="protein sequence ID" value="SUC30205.1"/>
    <property type="molecule type" value="Genomic_DNA"/>
</dbReference>
<proteinExistence type="predicted"/>
<dbReference type="RefSeq" id="WP_115166769.1">
    <property type="nucleotide sequence ID" value="NZ_CP077317.1"/>
</dbReference>
<evidence type="ECO:0008006" key="3">
    <source>
        <dbReference type="Google" id="ProtNLM"/>
    </source>
</evidence>
<dbReference type="Proteomes" id="UP000254208">
    <property type="component" value="Unassembled WGS sequence"/>
</dbReference>
<organism evidence="1 2">
    <name type="scientific">Providencia rettgeri</name>
    <dbReference type="NCBI Taxonomy" id="587"/>
    <lineage>
        <taxon>Bacteria</taxon>
        <taxon>Pseudomonadati</taxon>
        <taxon>Pseudomonadota</taxon>
        <taxon>Gammaproteobacteria</taxon>
        <taxon>Enterobacterales</taxon>
        <taxon>Morganellaceae</taxon>
        <taxon>Providencia</taxon>
    </lineage>
</organism>
<accession>A0A379FN76</accession>
<protein>
    <recommendedName>
        <fullName evidence="3">Lipoprotein</fullName>
    </recommendedName>
</protein>
<dbReference type="AlphaFoldDB" id="A0A379FN76"/>
<name>A0A379FN76_PRORE</name>
<sequence>MNTILKYSCFITVTILLSACDDMELLSGKGKFYYSNPSTNTITFKLDGKGYDVLPDDKGVVLLSSGPHQLVSGEGDVTDFFVFENNSGGIINPNHFVYYTLSEVYAVDGKEDRFKPASYPITINGHELELPARSSNATLIDANIFRCSYPVGESFPDSITLYDDKLDGNIKSKCFDKHELIAYLDNEYGQKLLPDPANHEAADSINMAFIYEVPTVTFDNTDVQIKAEKLIQLATRLKNTDDVDIHKELNQEFHHAITALVHEQARSASSNSVTENIKYNNFIQEINVVREHGIWLKQ</sequence>
<reference evidence="1 2" key="1">
    <citation type="submission" date="2018-06" db="EMBL/GenBank/DDBJ databases">
        <authorList>
            <consortium name="Pathogen Informatics"/>
            <person name="Doyle S."/>
        </authorList>
    </citation>
    <scope>NUCLEOTIDE SEQUENCE [LARGE SCALE GENOMIC DNA]</scope>
    <source>
        <strain evidence="1 2">NCTC11801</strain>
    </source>
</reference>
<evidence type="ECO:0000313" key="2">
    <source>
        <dbReference type="Proteomes" id="UP000254208"/>
    </source>
</evidence>
<gene>
    <name evidence="1" type="ORF">NCTC11801_01130</name>
</gene>
<evidence type="ECO:0000313" key="1">
    <source>
        <dbReference type="EMBL" id="SUC30205.1"/>
    </source>
</evidence>
<dbReference type="GeneID" id="93672172"/>
<dbReference type="PROSITE" id="PS51257">
    <property type="entry name" value="PROKAR_LIPOPROTEIN"/>
    <property type="match status" value="1"/>
</dbReference>